<dbReference type="GO" id="GO:0006397">
    <property type="term" value="P:mRNA processing"/>
    <property type="evidence" value="ECO:0007669"/>
    <property type="project" value="UniProtKB-KW"/>
</dbReference>
<gene>
    <name evidence="4" type="ORF">OJ253_586</name>
</gene>
<keyword evidence="1" id="KW-0507">mRNA processing</keyword>
<dbReference type="Gene3D" id="1.20.1390.10">
    <property type="entry name" value="PWI domain"/>
    <property type="match status" value="1"/>
</dbReference>
<proteinExistence type="predicted"/>
<feature type="compositionally biased region" description="Basic and acidic residues" evidence="2">
    <location>
        <begin position="222"/>
        <end position="235"/>
    </location>
</feature>
<feature type="compositionally biased region" description="Low complexity" evidence="2">
    <location>
        <begin position="171"/>
        <end position="182"/>
    </location>
</feature>
<dbReference type="OrthoDB" id="163257at2759"/>
<dbReference type="Pfam" id="PF01480">
    <property type="entry name" value="PWI"/>
    <property type="match status" value="1"/>
</dbReference>
<dbReference type="EMBL" id="JAPCXC010000007">
    <property type="protein sequence ID" value="KAJ1612361.1"/>
    <property type="molecule type" value="Genomic_DNA"/>
</dbReference>
<dbReference type="InterPro" id="IPR002483">
    <property type="entry name" value="PWI_dom"/>
</dbReference>
<name>A0A9D5HVP0_9CRYT</name>
<comment type="caution">
    <text evidence="4">The sequence shown here is derived from an EMBL/GenBank/DDBJ whole genome shotgun (WGS) entry which is preliminary data.</text>
</comment>
<evidence type="ECO:0000259" key="3">
    <source>
        <dbReference type="PROSITE" id="PS51025"/>
    </source>
</evidence>
<feature type="compositionally biased region" description="Basic and acidic residues" evidence="2">
    <location>
        <begin position="188"/>
        <end position="212"/>
    </location>
</feature>
<dbReference type="Proteomes" id="UP001067231">
    <property type="component" value="Unassembled WGS sequence"/>
</dbReference>
<feature type="region of interest" description="Disordered" evidence="2">
    <location>
        <begin position="96"/>
        <end position="235"/>
    </location>
</feature>
<feature type="compositionally biased region" description="Polar residues" evidence="2">
    <location>
        <begin position="124"/>
        <end position="134"/>
    </location>
</feature>
<sequence length="306" mass="36375">MGIFEKKINFSNISTSRVRKWIAHKTEKILGTEDEIFIDYCMNQLICKIRKSAADEELQISPNELVKNIEGFLGDNATEFVVELWEYIAKSTENHENDCRPKYENNRSTNRGNYPKINDKHTNDTFTDNNSRQPMTRLKNSYKYRDFKDDPMLNSSKPPRYQERSKRTRSFSRSLSPESYSSYGVKGYENEKNHKTEGSWDKSEHSFSKENYGKPWKTNRIVSDRNEHSSNKVEKTSSSNKIPWYRNKRYERPTMTVYKTDEERLLRMRALKKFEQKNPKNNRSESEEILRARALEKFINKKPNVE</sequence>
<protein>
    <submittedName>
        <fullName evidence="4">PWI domain containing protein</fullName>
    </submittedName>
</protein>
<dbReference type="InterPro" id="IPR036483">
    <property type="entry name" value="PWI_dom_sf"/>
</dbReference>
<evidence type="ECO:0000256" key="2">
    <source>
        <dbReference type="SAM" id="MobiDB-lite"/>
    </source>
</evidence>
<feature type="domain" description="PWI" evidence="3">
    <location>
        <begin position="1"/>
        <end position="105"/>
    </location>
</feature>
<reference evidence="4" key="1">
    <citation type="submission" date="2022-10" db="EMBL/GenBank/DDBJ databases">
        <title>Adaptive evolution leads to modifications in subtelomeric GC content in a zoonotic Cryptosporidium species.</title>
        <authorList>
            <person name="Li J."/>
            <person name="Feng Y."/>
            <person name="Xiao L."/>
        </authorList>
    </citation>
    <scope>NUCLEOTIDE SEQUENCE</scope>
    <source>
        <strain evidence="4">33844</strain>
    </source>
</reference>
<dbReference type="AlphaFoldDB" id="A0A9D5HVP0"/>
<dbReference type="PROSITE" id="PS51025">
    <property type="entry name" value="PWI"/>
    <property type="match status" value="1"/>
</dbReference>
<evidence type="ECO:0000313" key="4">
    <source>
        <dbReference type="EMBL" id="KAJ1612361.1"/>
    </source>
</evidence>
<organism evidence="4">
    <name type="scientific">Cryptosporidium canis</name>
    <dbReference type="NCBI Taxonomy" id="195482"/>
    <lineage>
        <taxon>Eukaryota</taxon>
        <taxon>Sar</taxon>
        <taxon>Alveolata</taxon>
        <taxon>Apicomplexa</taxon>
        <taxon>Conoidasida</taxon>
        <taxon>Coccidia</taxon>
        <taxon>Eucoccidiorida</taxon>
        <taxon>Eimeriorina</taxon>
        <taxon>Cryptosporidiidae</taxon>
        <taxon>Cryptosporidium</taxon>
    </lineage>
</organism>
<feature type="compositionally biased region" description="Basic and acidic residues" evidence="2">
    <location>
        <begin position="96"/>
        <end position="105"/>
    </location>
</feature>
<evidence type="ECO:0000256" key="1">
    <source>
        <dbReference type="ARBA" id="ARBA00022664"/>
    </source>
</evidence>
<dbReference type="SMART" id="SM00311">
    <property type="entry name" value="PWI"/>
    <property type="match status" value="1"/>
</dbReference>
<dbReference type="SUPFAM" id="SSF101233">
    <property type="entry name" value="PWI domain"/>
    <property type="match status" value="1"/>
</dbReference>
<accession>A0A9D5HVP0</accession>